<dbReference type="RefSeq" id="WP_408336933.1">
    <property type="nucleotide sequence ID" value="NZ_JAQQCF010000012.1"/>
</dbReference>
<evidence type="ECO:0000313" key="3">
    <source>
        <dbReference type="Proteomes" id="UP001629432"/>
    </source>
</evidence>
<protein>
    <submittedName>
        <fullName evidence="2">Uncharacterized protein</fullName>
    </submittedName>
</protein>
<keyword evidence="1" id="KW-0812">Transmembrane</keyword>
<sequence>MNEAFGAGSKLHVEPEKTPLRDKILAFVLFAAIGAGWYLLVAIKAGA</sequence>
<accession>A0ABW9DU20</accession>
<dbReference type="Proteomes" id="UP001629432">
    <property type="component" value="Unassembled WGS sequence"/>
</dbReference>
<keyword evidence="3" id="KW-1185">Reference proteome</keyword>
<evidence type="ECO:0000256" key="1">
    <source>
        <dbReference type="SAM" id="Phobius"/>
    </source>
</evidence>
<evidence type="ECO:0000313" key="2">
    <source>
        <dbReference type="EMBL" id="MFM0638043.1"/>
    </source>
</evidence>
<reference evidence="2 3" key="1">
    <citation type="journal article" date="2024" name="Chem. Sci.">
        <title>Discovery of megapolipeptins by genome mining of a Burkholderiales bacteria collection.</title>
        <authorList>
            <person name="Paulo B.S."/>
            <person name="Recchia M.J.J."/>
            <person name="Lee S."/>
            <person name="Fergusson C.H."/>
            <person name="Romanowski S.B."/>
            <person name="Hernandez A."/>
            <person name="Krull N."/>
            <person name="Liu D.Y."/>
            <person name="Cavanagh H."/>
            <person name="Bos A."/>
            <person name="Gray C.A."/>
            <person name="Murphy B.T."/>
            <person name="Linington R.G."/>
            <person name="Eustaquio A.S."/>
        </authorList>
    </citation>
    <scope>NUCLEOTIDE SEQUENCE [LARGE SCALE GENOMIC DNA]</scope>
    <source>
        <strain evidence="2 3">RL17-338-BIC-A</strain>
    </source>
</reference>
<name>A0ABW9DU20_9BURK</name>
<keyword evidence="1" id="KW-1133">Transmembrane helix</keyword>
<organism evidence="2 3">
    <name type="scientific">Paraburkholderia metrosideri</name>
    <dbReference type="NCBI Taxonomy" id="580937"/>
    <lineage>
        <taxon>Bacteria</taxon>
        <taxon>Pseudomonadati</taxon>
        <taxon>Pseudomonadota</taxon>
        <taxon>Betaproteobacteria</taxon>
        <taxon>Burkholderiales</taxon>
        <taxon>Burkholderiaceae</taxon>
        <taxon>Paraburkholderia</taxon>
    </lineage>
</organism>
<dbReference type="EMBL" id="JAQQCF010000012">
    <property type="protein sequence ID" value="MFM0638043.1"/>
    <property type="molecule type" value="Genomic_DNA"/>
</dbReference>
<feature type="transmembrane region" description="Helical" evidence="1">
    <location>
        <begin position="24"/>
        <end position="43"/>
    </location>
</feature>
<gene>
    <name evidence="2" type="ORF">PQQ63_15180</name>
</gene>
<proteinExistence type="predicted"/>
<keyword evidence="1" id="KW-0472">Membrane</keyword>
<comment type="caution">
    <text evidence="2">The sequence shown here is derived from an EMBL/GenBank/DDBJ whole genome shotgun (WGS) entry which is preliminary data.</text>
</comment>